<dbReference type="PANTHER" id="PTHR23504:SF2">
    <property type="entry name" value="TRANSPORTER, PUTATIVE (AFU_ORTHOLOGUE AFUA_8G04150)-RELATED"/>
    <property type="match status" value="1"/>
</dbReference>
<keyword evidence="3 7" id="KW-0812">Transmembrane</keyword>
<evidence type="ECO:0000256" key="4">
    <source>
        <dbReference type="ARBA" id="ARBA00022989"/>
    </source>
</evidence>
<dbReference type="Pfam" id="PF07690">
    <property type="entry name" value="MFS_1"/>
    <property type="match status" value="1"/>
</dbReference>
<dbReference type="InterPro" id="IPR011701">
    <property type="entry name" value="MFS"/>
</dbReference>
<evidence type="ECO:0000256" key="5">
    <source>
        <dbReference type="ARBA" id="ARBA00023136"/>
    </source>
</evidence>
<feature type="transmembrane region" description="Helical" evidence="7">
    <location>
        <begin position="408"/>
        <end position="427"/>
    </location>
</feature>
<dbReference type="Proteomes" id="UP000462212">
    <property type="component" value="Unassembled WGS sequence"/>
</dbReference>
<dbReference type="GO" id="GO:0016020">
    <property type="term" value="C:membrane"/>
    <property type="evidence" value="ECO:0007669"/>
    <property type="project" value="UniProtKB-SubCell"/>
</dbReference>
<dbReference type="EMBL" id="QGMJ01000986">
    <property type="protein sequence ID" value="TVY32596.1"/>
    <property type="molecule type" value="Genomic_DNA"/>
</dbReference>
<dbReference type="InterPro" id="IPR036259">
    <property type="entry name" value="MFS_trans_sf"/>
</dbReference>
<comment type="caution">
    <text evidence="8">The sequence shown here is derived from an EMBL/GenBank/DDBJ whole genome shotgun (WGS) entry which is preliminary data.</text>
</comment>
<evidence type="ECO:0000256" key="6">
    <source>
        <dbReference type="SAM" id="MobiDB-lite"/>
    </source>
</evidence>
<gene>
    <name evidence="8" type="primary">YCR023C_1</name>
    <name evidence="8" type="ORF">LSUB1_G007800</name>
</gene>
<evidence type="ECO:0000313" key="8">
    <source>
        <dbReference type="EMBL" id="TVY32596.1"/>
    </source>
</evidence>
<protein>
    <submittedName>
        <fullName evidence="8">Putative membrane protein</fullName>
    </submittedName>
</protein>
<feature type="transmembrane region" description="Helical" evidence="7">
    <location>
        <begin position="508"/>
        <end position="526"/>
    </location>
</feature>
<evidence type="ECO:0000256" key="1">
    <source>
        <dbReference type="ARBA" id="ARBA00004141"/>
    </source>
</evidence>
<comment type="subcellular location">
    <subcellularLocation>
        <location evidence="1">Membrane</location>
        <topology evidence="1">Multi-pass membrane protein</topology>
    </subcellularLocation>
</comment>
<keyword evidence="4 7" id="KW-1133">Transmembrane helix</keyword>
<feature type="region of interest" description="Disordered" evidence="6">
    <location>
        <begin position="534"/>
        <end position="559"/>
    </location>
</feature>
<feature type="compositionally biased region" description="Acidic residues" evidence="6">
    <location>
        <begin position="549"/>
        <end position="559"/>
    </location>
</feature>
<accession>A0A8H8RCE6</accession>
<dbReference type="Gene3D" id="1.20.1250.20">
    <property type="entry name" value="MFS general substrate transporter like domains"/>
    <property type="match status" value="2"/>
</dbReference>
<organism evidence="8 9">
    <name type="scientific">Lachnellula subtilissima</name>
    <dbReference type="NCBI Taxonomy" id="602034"/>
    <lineage>
        <taxon>Eukaryota</taxon>
        <taxon>Fungi</taxon>
        <taxon>Dikarya</taxon>
        <taxon>Ascomycota</taxon>
        <taxon>Pezizomycotina</taxon>
        <taxon>Leotiomycetes</taxon>
        <taxon>Helotiales</taxon>
        <taxon>Lachnaceae</taxon>
        <taxon>Lachnellula</taxon>
    </lineage>
</organism>
<reference evidence="8 9" key="1">
    <citation type="submission" date="2018-05" db="EMBL/GenBank/DDBJ databases">
        <title>Genome sequencing and assembly of the regulated plant pathogen Lachnellula willkommii and related sister species for the development of diagnostic species identification markers.</title>
        <authorList>
            <person name="Giroux E."/>
            <person name="Bilodeau G."/>
        </authorList>
    </citation>
    <scope>NUCLEOTIDE SEQUENCE [LARGE SCALE GENOMIC DNA]</scope>
    <source>
        <strain evidence="8 9">CBS 197.66</strain>
    </source>
</reference>
<sequence length="559" mass="61242">MTLTKQRSIRDPNAFPTTQLFLLAIVRLAEPIALTSIFPYAWPLVKKFRVGNEADASFYAGLLISAFALAESLTGMYWGGLSDRVGRKPVFADRMHGHNAEHGYNGLCVEYMACLGGEGIRGILKWEYWRYTVSFSAIDPSCTGGRSSFKTLSRVFSCRIILWPTMVGELVTKPEHEPRAYSIMPFVWSIGTIIGPAIGGTFADPATSFPNTFSKDGLFAQFPYLLPNILCSGLLLISIIAGYFLLEETHSDMKPRVFLPDSTYVSDETPLIATADAIKTPAIDLRAETYGTFEGSDDSKWRHAQTKIKPVKIFTKRIIATIFALGIFTYHSMSYDHLLPIFLEDKRGESVSIFAQSAMGINPLFSPGGLGLSVQKVGVIMSINGVIALFVQAVVFPFAAEKLGIHRLFILVSLLHPVAYLVMPYLIYLPAKWLMLGIYFCLTIRNLLSILAYPLLLILIKEATPSPCVLGKINGLAASAGAACRTIAPPVSGYLYTLGSRTDFTGLAWYGSALVAGVGAVQCFGVKRARNEVDDKEAKEEGPAVTATEVDEEYRDVNA</sequence>
<keyword evidence="9" id="KW-1185">Reference proteome</keyword>
<keyword evidence="2" id="KW-0813">Transport</keyword>
<dbReference type="OrthoDB" id="10262656at2759"/>
<feature type="transmembrane region" description="Helical" evidence="7">
    <location>
        <begin position="20"/>
        <end position="38"/>
    </location>
</feature>
<feature type="transmembrane region" description="Helical" evidence="7">
    <location>
        <begin position="183"/>
        <end position="202"/>
    </location>
</feature>
<proteinExistence type="predicted"/>
<evidence type="ECO:0000256" key="2">
    <source>
        <dbReference type="ARBA" id="ARBA00022448"/>
    </source>
</evidence>
<evidence type="ECO:0000313" key="9">
    <source>
        <dbReference type="Proteomes" id="UP000462212"/>
    </source>
</evidence>
<name>A0A8H8RCE6_9HELO</name>
<feature type="transmembrane region" description="Helical" evidence="7">
    <location>
        <begin position="314"/>
        <end position="333"/>
    </location>
</feature>
<feature type="transmembrane region" description="Helical" evidence="7">
    <location>
        <begin position="377"/>
        <end position="396"/>
    </location>
</feature>
<keyword evidence="5 7" id="KW-0472">Membrane</keyword>
<dbReference type="SUPFAM" id="SSF103473">
    <property type="entry name" value="MFS general substrate transporter"/>
    <property type="match status" value="2"/>
</dbReference>
<dbReference type="PANTHER" id="PTHR23504">
    <property type="entry name" value="MAJOR FACILITATOR SUPERFAMILY DOMAIN-CONTAINING PROTEIN 10"/>
    <property type="match status" value="1"/>
</dbReference>
<evidence type="ECO:0000256" key="3">
    <source>
        <dbReference type="ARBA" id="ARBA00022692"/>
    </source>
</evidence>
<feature type="transmembrane region" description="Helical" evidence="7">
    <location>
        <begin position="433"/>
        <end position="457"/>
    </location>
</feature>
<dbReference type="GO" id="GO:0022857">
    <property type="term" value="F:transmembrane transporter activity"/>
    <property type="evidence" value="ECO:0007669"/>
    <property type="project" value="InterPro"/>
</dbReference>
<feature type="transmembrane region" description="Helical" evidence="7">
    <location>
        <begin position="222"/>
        <end position="246"/>
    </location>
</feature>
<evidence type="ECO:0000256" key="7">
    <source>
        <dbReference type="SAM" id="Phobius"/>
    </source>
</evidence>
<dbReference type="AlphaFoldDB" id="A0A8H8RCE6"/>
<feature type="transmembrane region" description="Helical" evidence="7">
    <location>
        <begin position="58"/>
        <end position="78"/>
    </location>
</feature>